<gene>
    <name evidence="4" type="ORF">G2W53_016385</name>
</gene>
<dbReference type="OrthoDB" id="1707487at2759"/>
<keyword evidence="5" id="KW-1185">Reference proteome</keyword>
<reference evidence="4" key="1">
    <citation type="submission" date="2020-09" db="EMBL/GenBank/DDBJ databases">
        <title>Genome-Enabled Discovery of Anthraquinone Biosynthesis in Senna tora.</title>
        <authorList>
            <person name="Kang S.-H."/>
            <person name="Pandey R.P."/>
            <person name="Lee C.-M."/>
            <person name="Sim J.-S."/>
            <person name="Jeong J.-T."/>
            <person name="Choi B.-S."/>
            <person name="Jung M."/>
            <person name="Ginzburg D."/>
            <person name="Zhao K."/>
            <person name="Won S.Y."/>
            <person name="Oh T.-J."/>
            <person name="Yu Y."/>
            <person name="Kim N.-H."/>
            <person name="Lee O.R."/>
            <person name="Lee T.-H."/>
            <person name="Bashyal P."/>
            <person name="Kim T.-S."/>
            <person name="Lee W.-H."/>
            <person name="Kawkins C."/>
            <person name="Kim C.-K."/>
            <person name="Kim J.S."/>
            <person name="Ahn B.O."/>
            <person name="Rhee S.Y."/>
            <person name="Sohng J.K."/>
        </authorList>
    </citation>
    <scope>NUCLEOTIDE SEQUENCE</scope>
    <source>
        <tissue evidence="4">Leaf</tissue>
    </source>
</reference>
<keyword evidence="1" id="KW-0479">Metal-binding</keyword>
<comment type="caution">
    <text evidence="4">The sequence shown here is derived from an EMBL/GenBank/DDBJ whole genome shotgun (WGS) entry which is preliminary data.</text>
</comment>
<name>A0A834TQF4_9FABA</name>
<dbReference type="InterPro" id="IPR040256">
    <property type="entry name" value="At4g02000-like"/>
</dbReference>
<evidence type="ECO:0000259" key="3">
    <source>
        <dbReference type="PROSITE" id="PS50158"/>
    </source>
</evidence>
<evidence type="ECO:0000256" key="2">
    <source>
        <dbReference type="SAM" id="MobiDB-lite"/>
    </source>
</evidence>
<keyword evidence="1" id="KW-0863">Zinc-finger</keyword>
<dbReference type="EMBL" id="JAAIUW010000006">
    <property type="protein sequence ID" value="KAF7825221.1"/>
    <property type="molecule type" value="Genomic_DNA"/>
</dbReference>
<protein>
    <submittedName>
        <fullName evidence="4">Cysteine desulfurase mitochondrial-like</fullName>
    </submittedName>
</protein>
<organism evidence="4 5">
    <name type="scientific">Senna tora</name>
    <dbReference type="NCBI Taxonomy" id="362788"/>
    <lineage>
        <taxon>Eukaryota</taxon>
        <taxon>Viridiplantae</taxon>
        <taxon>Streptophyta</taxon>
        <taxon>Embryophyta</taxon>
        <taxon>Tracheophyta</taxon>
        <taxon>Spermatophyta</taxon>
        <taxon>Magnoliopsida</taxon>
        <taxon>eudicotyledons</taxon>
        <taxon>Gunneridae</taxon>
        <taxon>Pentapetalae</taxon>
        <taxon>rosids</taxon>
        <taxon>fabids</taxon>
        <taxon>Fabales</taxon>
        <taxon>Fabaceae</taxon>
        <taxon>Caesalpinioideae</taxon>
        <taxon>Cassia clade</taxon>
        <taxon>Senna</taxon>
    </lineage>
</organism>
<dbReference type="PROSITE" id="PS50158">
    <property type="entry name" value="ZF_CCHC"/>
    <property type="match status" value="1"/>
</dbReference>
<dbReference type="InterPro" id="IPR001878">
    <property type="entry name" value="Znf_CCHC"/>
</dbReference>
<feature type="region of interest" description="Disordered" evidence="2">
    <location>
        <begin position="130"/>
        <end position="154"/>
    </location>
</feature>
<sequence>MDTSVIKVKVEFDVRKVIMRGTNIGSKKDGIHWVDFRYERFPQFCYKCGIIGHDNEQCLIDLDGEKEDSNEDLPYGPWIRATQSGKRIKEDSGGGEAYTNMASDKERCSNITKVESEFLMEKLRALTVNETSNPPLCDPNTEQLGETPSLPSTPKVTEMVPVLAPHHSGPVKMICEDVGDETSEVTKLNQSLRTWKRVARLNNENTPPLKPPNPLKRARVVLKEIAVDSNILDSLGSEKQKRTKPTFLERKELAQKKPFRFEHMWTKHEGCAEIIKNIWDGDDPFSREDMGTKLRMTAENLSRWNKETFGNVNSKIRDLQRQINDLTSAVGAPLEELRNLERELNKVLEQEELM</sequence>
<dbReference type="GO" id="GO:0008270">
    <property type="term" value="F:zinc ion binding"/>
    <property type="evidence" value="ECO:0007669"/>
    <property type="project" value="UniProtKB-KW"/>
</dbReference>
<proteinExistence type="predicted"/>
<keyword evidence="1" id="KW-0862">Zinc</keyword>
<dbReference type="PANTHER" id="PTHR31286">
    <property type="entry name" value="GLYCINE-RICH CELL WALL STRUCTURAL PROTEIN 1.8-LIKE"/>
    <property type="match status" value="1"/>
</dbReference>
<dbReference type="Pfam" id="PF14392">
    <property type="entry name" value="zf-CCHC_4"/>
    <property type="match status" value="1"/>
</dbReference>
<feature type="domain" description="CCHC-type" evidence="3">
    <location>
        <begin position="45"/>
        <end position="58"/>
    </location>
</feature>
<evidence type="ECO:0000256" key="1">
    <source>
        <dbReference type="PROSITE-ProRule" id="PRU00047"/>
    </source>
</evidence>
<accession>A0A834TQF4</accession>
<dbReference type="PANTHER" id="PTHR31286:SF167">
    <property type="entry name" value="OS09G0268800 PROTEIN"/>
    <property type="match status" value="1"/>
</dbReference>
<dbReference type="AlphaFoldDB" id="A0A834TQF4"/>
<dbReference type="Proteomes" id="UP000634136">
    <property type="component" value="Unassembled WGS sequence"/>
</dbReference>
<evidence type="ECO:0000313" key="5">
    <source>
        <dbReference type="Proteomes" id="UP000634136"/>
    </source>
</evidence>
<evidence type="ECO:0000313" key="4">
    <source>
        <dbReference type="EMBL" id="KAF7825221.1"/>
    </source>
</evidence>
<dbReference type="GO" id="GO:0003676">
    <property type="term" value="F:nucleic acid binding"/>
    <property type="evidence" value="ECO:0007669"/>
    <property type="project" value="InterPro"/>
</dbReference>
<dbReference type="InterPro" id="IPR025836">
    <property type="entry name" value="Zn_knuckle_CX2CX4HX4C"/>
</dbReference>